<feature type="transmembrane region" description="Helical" evidence="1">
    <location>
        <begin position="210"/>
        <end position="230"/>
    </location>
</feature>
<proteinExistence type="predicted"/>
<accession>A0A1B6DQU8</accession>
<feature type="transmembrane region" description="Helical" evidence="1">
    <location>
        <begin position="79"/>
        <end position="100"/>
    </location>
</feature>
<dbReference type="InterPro" id="IPR013083">
    <property type="entry name" value="Znf_RING/FYVE/PHD"/>
</dbReference>
<reference evidence="2" key="1">
    <citation type="submission" date="2015-12" db="EMBL/GenBank/DDBJ databases">
        <title>De novo transcriptome assembly of four potential Pierce s Disease insect vectors from Arizona vineyards.</title>
        <authorList>
            <person name="Tassone E.E."/>
        </authorList>
    </citation>
    <scope>NUCLEOTIDE SEQUENCE</scope>
</reference>
<dbReference type="AlphaFoldDB" id="A0A1B6DQU8"/>
<keyword evidence="1" id="KW-0812">Transmembrane</keyword>
<dbReference type="Gene3D" id="3.30.40.10">
    <property type="entry name" value="Zinc/RING finger domain, C3HC4 (zinc finger)"/>
    <property type="match status" value="1"/>
</dbReference>
<keyword evidence="1" id="KW-1133">Transmembrane helix</keyword>
<feature type="transmembrane region" description="Helical" evidence="1">
    <location>
        <begin position="285"/>
        <end position="308"/>
    </location>
</feature>
<sequence>GLLLTLVNDFVKNYFKIVVYYVKNGTDQKFLMQQYERIIWKSPRYQATLQKFETRHANAGCLLTVLFLAPFFARTYSIFLITAATLVYVLLIVPLITGYIKVSTVTSFIKRFVIRSILNKDSHARVVFRRALSFLLCCHQRFLCLQSVYTTANQLLFNYTLEKLICPQEKFSCLYVLLFYSVLAYLQSSLQKRHWTQMLHDSSAADFVRLTTSWLIVKMGKTIVLSMVMLTLTLQFNDIEPPAAYVAITAAYFLLTQYPELGAETRLVCFVKTFDIYLLEGLEEYWIPALSRLISIFSSIVVVTMALLNCNYVSAILLSYINIYLSWLHFVEKCWAPLQSQRLSTSGFPYPSYAQFQERKDHTCAVCLDDMRPLTAKITPCKHMFHTV</sequence>
<evidence type="ECO:0000256" key="1">
    <source>
        <dbReference type="SAM" id="Phobius"/>
    </source>
</evidence>
<organism evidence="2">
    <name type="scientific">Clastoptera arizonana</name>
    <name type="common">Arizona spittle bug</name>
    <dbReference type="NCBI Taxonomy" id="38151"/>
    <lineage>
        <taxon>Eukaryota</taxon>
        <taxon>Metazoa</taxon>
        <taxon>Ecdysozoa</taxon>
        <taxon>Arthropoda</taxon>
        <taxon>Hexapoda</taxon>
        <taxon>Insecta</taxon>
        <taxon>Pterygota</taxon>
        <taxon>Neoptera</taxon>
        <taxon>Paraneoptera</taxon>
        <taxon>Hemiptera</taxon>
        <taxon>Auchenorrhyncha</taxon>
        <taxon>Cercopoidea</taxon>
        <taxon>Clastopteridae</taxon>
        <taxon>Clastoptera</taxon>
    </lineage>
</organism>
<dbReference type="SUPFAM" id="SSF57850">
    <property type="entry name" value="RING/U-box"/>
    <property type="match status" value="1"/>
</dbReference>
<name>A0A1B6DQU8_9HEMI</name>
<evidence type="ECO:0000313" key="2">
    <source>
        <dbReference type="EMBL" id="JAS28064.1"/>
    </source>
</evidence>
<feature type="non-terminal residue" evidence="2">
    <location>
        <position position="1"/>
    </location>
</feature>
<feature type="non-terminal residue" evidence="2">
    <location>
        <position position="388"/>
    </location>
</feature>
<dbReference type="EMBL" id="GEDC01009234">
    <property type="protein sequence ID" value="JAS28064.1"/>
    <property type="molecule type" value="Transcribed_RNA"/>
</dbReference>
<gene>
    <name evidence="2" type="ORF">g.6033</name>
</gene>
<keyword evidence="1" id="KW-0472">Membrane</keyword>
<protein>
    <submittedName>
        <fullName evidence="2">Uncharacterized protein</fullName>
    </submittedName>
</protein>